<comment type="similarity">
    <text evidence="2">Belongs to the AAA ATPase family.</text>
</comment>
<comment type="catalytic activity">
    <reaction evidence="10">
        <text>ATP + H2O = ADP + phosphate + H(+)</text>
        <dbReference type="Rhea" id="RHEA:13065"/>
        <dbReference type="ChEBI" id="CHEBI:15377"/>
        <dbReference type="ChEBI" id="CHEBI:15378"/>
        <dbReference type="ChEBI" id="CHEBI:30616"/>
        <dbReference type="ChEBI" id="CHEBI:43474"/>
        <dbReference type="ChEBI" id="CHEBI:456216"/>
    </reaction>
    <physiologicalReaction direction="left-to-right" evidence="10">
        <dbReference type="Rhea" id="RHEA:13066"/>
    </physiologicalReaction>
</comment>
<dbReference type="FunFam" id="3.40.50.300:FF:000109">
    <property type="entry name" value="Peroxisomal biogenesis factor 6"/>
    <property type="match status" value="1"/>
</dbReference>
<keyword evidence="5" id="KW-0378">Hydrolase</keyword>
<feature type="region of interest" description="Disordered" evidence="11">
    <location>
        <begin position="1087"/>
        <end position="1115"/>
    </location>
</feature>
<evidence type="ECO:0000256" key="8">
    <source>
        <dbReference type="ARBA" id="ARBA00034811"/>
    </source>
</evidence>
<sequence length="1115" mass="120076">MVGDLVAARAYPIVGGSDDAWDIVYVNAALEDQLREHEASAAPLAVSIASLAEAHATRTALSTAGRIVWARMAPPELEEEAKIESQACAVFVPHGRAELVALRPVEPVPLTAAYLAVAPSHYDTLTGYQADLLSDLAGRLLHTGHTMSWHHTPLRTVMTEPVAQGLVVADTQLYLLCDTAMPSVLEHSPQKESTTDMPSLSERFLACDAAPLLTLTAHGVPSRQAVREAVRAWQQRGHHDMYVDEESIVLLNESALVELGMFDGDWALVRAANETRERLVRVLSSHLPAHLEALVPPMLAQNLVNSDTYDPLQALELYLEPLPAHVAEEAASVETLAGPPAKPPLMPLAESVHLALVATPITTDRAYEAQCTQALQAHLADHPRILQEGDLLAVALVGGQARFHQIDAERTASLSEAEHAATAVADLPGLAPAHLRHAVFYCVTSLIAELVDPDALQTQLPPSCPTLRAWYLRLTTQGSVASAGAWVDAAHTRIMQAGTVQRRVADVHAWLDLASDTPVCPPDGTPLTEAGTPMARLTSLLQAAFSPAAQRLDLHLQVLLVGARGVGKRTLVRWATQRVGAHLLELACPLLVGDSDAHTEGALLARCERARTCAPCVVLLRDVDVLGRPNASEAAQSAVVRMLQRCLQPEGAPPLLVIATTEEAERCPASLRGLFHETITLSPPAERARAQWLRMALAPYAIGADVDVSSLAVQTAALLPADLYSIVARARVASVQRAAHSVAHRPSVAASHPVMSAADLDQALVHVRASYSESMGAPKIPNVTWDDVGGLASVKHEILDTVQLPLLHPELFSDGVKKRSGVLLYGPPGTGKTLLAKAVATTCALNFFSVKGPELLNMYIGESEANVRRVFQKARDAKPCVIFFDELDSIAPKRGQQGDSGGVMDRIVSQLLAELDGMASGAAASDVFVMGATNRPDLLDPALLRPGRFDRLLYLSVAETHDAQLNILQALTRKFTLHDDVRDLRVIAEQCPFHLTGADFYALCSDAMLKAMTAQAAEIDAAVARADALPRTGERQRWPVPLTVPFYLAELAAPHEVQVQVRRRHFEEALYELTPSVSPQEMAHYREVQRQFAQPAPSEIPAAPRPDKGKARALS</sequence>
<evidence type="ECO:0000313" key="14">
    <source>
        <dbReference type="Proteomes" id="UP001213623"/>
    </source>
</evidence>
<dbReference type="InterPro" id="IPR003959">
    <property type="entry name" value="ATPase_AAA_core"/>
</dbReference>
<dbReference type="Proteomes" id="UP001213623">
    <property type="component" value="Chromosome 4"/>
</dbReference>
<protein>
    <recommendedName>
        <fullName evidence="8">Peroxisomal ATPase PEX6</fullName>
    </recommendedName>
    <alternativeName>
        <fullName evidence="9">Peroxin-6</fullName>
    </alternativeName>
</protein>
<dbReference type="Gene3D" id="1.10.8.60">
    <property type="match status" value="2"/>
</dbReference>
<reference evidence="13" key="1">
    <citation type="submission" date="2023-03" db="EMBL/GenBank/DDBJ databases">
        <title>Mating type loci evolution in Malassezia.</title>
        <authorList>
            <person name="Coelho M.A."/>
        </authorList>
    </citation>
    <scope>NUCLEOTIDE SEQUENCE</scope>
    <source>
        <strain evidence="13">CBS 9557</strain>
    </source>
</reference>
<dbReference type="Pfam" id="PF00004">
    <property type="entry name" value="AAA"/>
    <property type="match status" value="2"/>
</dbReference>
<dbReference type="InterPro" id="IPR047533">
    <property type="entry name" value="RecA-like_PEX6_r2"/>
</dbReference>
<keyword evidence="6" id="KW-0067">ATP-binding</keyword>
<dbReference type="GO" id="GO:0005524">
    <property type="term" value="F:ATP binding"/>
    <property type="evidence" value="ECO:0007669"/>
    <property type="project" value="UniProtKB-KW"/>
</dbReference>
<organism evidence="13 14">
    <name type="scientific">Malassezia nana</name>
    <dbReference type="NCBI Taxonomy" id="180528"/>
    <lineage>
        <taxon>Eukaryota</taxon>
        <taxon>Fungi</taxon>
        <taxon>Dikarya</taxon>
        <taxon>Basidiomycota</taxon>
        <taxon>Ustilaginomycotina</taxon>
        <taxon>Malasseziomycetes</taxon>
        <taxon>Malasseziales</taxon>
        <taxon>Malasseziaceae</taxon>
        <taxon>Malassezia</taxon>
    </lineage>
</organism>
<keyword evidence="4" id="KW-0547">Nucleotide-binding</keyword>
<evidence type="ECO:0000256" key="9">
    <source>
        <dbReference type="ARBA" id="ARBA00034920"/>
    </source>
</evidence>
<keyword evidence="7" id="KW-0472">Membrane</keyword>
<evidence type="ECO:0000256" key="5">
    <source>
        <dbReference type="ARBA" id="ARBA00022801"/>
    </source>
</evidence>
<dbReference type="PANTHER" id="PTHR23077">
    <property type="entry name" value="AAA-FAMILY ATPASE"/>
    <property type="match status" value="1"/>
</dbReference>
<evidence type="ECO:0000256" key="4">
    <source>
        <dbReference type="ARBA" id="ARBA00022741"/>
    </source>
</evidence>
<dbReference type="AlphaFoldDB" id="A0AAF0EN68"/>
<dbReference type="CDD" id="cd19527">
    <property type="entry name" value="RecA-like_PEX6_r2"/>
    <property type="match status" value="1"/>
</dbReference>
<feature type="domain" description="AAA+ ATPase" evidence="12">
    <location>
        <begin position="818"/>
        <end position="959"/>
    </location>
</feature>
<keyword evidence="3" id="KW-0962">Peroxisome biogenesis</keyword>
<proteinExistence type="inferred from homology"/>
<dbReference type="PROSITE" id="PS00674">
    <property type="entry name" value="AAA"/>
    <property type="match status" value="1"/>
</dbReference>
<dbReference type="InterPro" id="IPR003960">
    <property type="entry name" value="ATPase_AAA_CS"/>
</dbReference>
<evidence type="ECO:0000259" key="12">
    <source>
        <dbReference type="SMART" id="SM00382"/>
    </source>
</evidence>
<evidence type="ECO:0000256" key="10">
    <source>
        <dbReference type="ARBA" id="ARBA00048778"/>
    </source>
</evidence>
<dbReference type="GO" id="GO:0005778">
    <property type="term" value="C:peroxisomal membrane"/>
    <property type="evidence" value="ECO:0007669"/>
    <property type="project" value="TreeGrafter"/>
</dbReference>
<gene>
    <name evidence="13" type="primary">PEX6</name>
    <name evidence="13" type="ORF">MNAN1_002575</name>
</gene>
<comment type="subcellular location">
    <subcellularLocation>
        <location evidence="1">Membrane</location>
    </subcellularLocation>
</comment>
<dbReference type="InterPro" id="IPR056995">
    <property type="entry name" value="PEX6_4th_dom"/>
</dbReference>
<evidence type="ECO:0000256" key="11">
    <source>
        <dbReference type="SAM" id="MobiDB-lite"/>
    </source>
</evidence>
<keyword evidence="14" id="KW-1185">Reference proteome</keyword>
<dbReference type="SUPFAM" id="SSF52540">
    <property type="entry name" value="P-loop containing nucleoside triphosphate hydrolases"/>
    <property type="match status" value="2"/>
</dbReference>
<dbReference type="Pfam" id="PF23315">
    <property type="entry name" value="PEX6_4th"/>
    <property type="match status" value="1"/>
</dbReference>
<accession>A0AAF0EN68</accession>
<dbReference type="Gene3D" id="3.40.50.300">
    <property type="entry name" value="P-loop containing nucleotide triphosphate hydrolases"/>
    <property type="match status" value="2"/>
</dbReference>
<feature type="domain" description="AAA+ ATPase" evidence="12">
    <location>
        <begin position="554"/>
        <end position="685"/>
    </location>
</feature>
<feature type="compositionally biased region" description="Basic and acidic residues" evidence="11">
    <location>
        <begin position="1105"/>
        <end position="1115"/>
    </location>
</feature>
<dbReference type="SMART" id="SM00382">
    <property type="entry name" value="AAA"/>
    <property type="match status" value="2"/>
</dbReference>
<dbReference type="InterPro" id="IPR050168">
    <property type="entry name" value="AAA_ATPase_domain"/>
</dbReference>
<dbReference type="InterPro" id="IPR003593">
    <property type="entry name" value="AAA+_ATPase"/>
</dbReference>
<evidence type="ECO:0000256" key="2">
    <source>
        <dbReference type="ARBA" id="ARBA00006914"/>
    </source>
</evidence>
<dbReference type="GO" id="GO:0016558">
    <property type="term" value="P:protein import into peroxisome matrix"/>
    <property type="evidence" value="ECO:0007669"/>
    <property type="project" value="TreeGrafter"/>
</dbReference>
<dbReference type="EMBL" id="CP119895">
    <property type="protein sequence ID" value="WFD27575.1"/>
    <property type="molecule type" value="Genomic_DNA"/>
</dbReference>
<dbReference type="PANTHER" id="PTHR23077:SF9">
    <property type="entry name" value="PEROXISOMAL ATPASE PEX6"/>
    <property type="match status" value="1"/>
</dbReference>
<evidence type="ECO:0000256" key="3">
    <source>
        <dbReference type="ARBA" id="ARBA00022593"/>
    </source>
</evidence>
<evidence type="ECO:0000313" key="13">
    <source>
        <dbReference type="EMBL" id="WFD27575.1"/>
    </source>
</evidence>
<evidence type="ECO:0000256" key="6">
    <source>
        <dbReference type="ARBA" id="ARBA00022840"/>
    </source>
</evidence>
<evidence type="ECO:0000256" key="1">
    <source>
        <dbReference type="ARBA" id="ARBA00004370"/>
    </source>
</evidence>
<evidence type="ECO:0000256" key="7">
    <source>
        <dbReference type="ARBA" id="ARBA00023136"/>
    </source>
</evidence>
<dbReference type="GO" id="GO:0005829">
    <property type="term" value="C:cytosol"/>
    <property type="evidence" value="ECO:0007669"/>
    <property type="project" value="TreeGrafter"/>
</dbReference>
<dbReference type="GO" id="GO:0016887">
    <property type="term" value="F:ATP hydrolysis activity"/>
    <property type="evidence" value="ECO:0007669"/>
    <property type="project" value="InterPro"/>
</dbReference>
<dbReference type="InterPro" id="IPR027417">
    <property type="entry name" value="P-loop_NTPase"/>
</dbReference>
<name>A0AAF0EN68_9BASI</name>